<evidence type="ECO:0000256" key="2">
    <source>
        <dbReference type="ARBA" id="ARBA00007998"/>
    </source>
</evidence>
<keyword evidence="5 9" id="KW-0812">Transmembrane</keyword>
<feature type="transmembrane region" description="Helical" evidence="9">
    <location>
        <begin position="190"/>
        <end position="207"/>
    </location>
</feature>
<feature type="transmembrane region" description="Helical" evidence="9">
    <location>
        <begin position="44"/>
        <end position="62"/>
    </location>
</feature>
<sequence length="487" mass="54914">MDQKQIINYRQFSWLTASLLTGGGLVSIQQVLLRVNSMDAWMSYTLPTFYVIALCYIFSQMVRRFPGKNLFEITKIVFGGMIGTIVNLVLLLHLWLILVRDLSSVGMFVGITLLPETPEEIIIMLFTLLLLYYGKTSVEVLARVNDLMFPLFFLLILSSLMLTNEIDGFLLLPTMAGTIKNFLASNTLSLGWYGDIFIMGAFLHTLWESKQVHSAMRHGVFLASLLLITFLVLEVLVLGPNMAGNFLYPNYNLVQQIHITDFLDRMDLIILSIWFPVTACEVILIYLAFITGIASLVKQRDYSSINTPVVLLLLLTTLLSFKGTSEVFSFGNYSSPIIVLSYQPVLFLLLWLFAFRHPVKSQINSPMQDSSKQKDQSQLSETDGKGDTTDRKETSDKSQSRSKRKRTSNGQPNPAPAVFHPFTLRTWQLSSNLLLLISLISVCVGLWMSKHHSSIGVICGFTYGFCTIVVVLSSYMELFTAKQHRKG</sequence>
<evidence type="ECO:0000256" key="8">
    <source>
        <dbReference type="SAM" id="MobiDB-lite"/>
    </source>
</evidence>
<keyword evidence="3" id="KW-0813">Transport</keyword>
<gene>
    <name evidence="10" type="ORF">NV381_36605</name>
</gene>
<feature type="region of interest" description="Disordered" evidence="8">
    <location>
        <begin position="363"/>
        <end position="416"/>
    </location>
</feature>
<dbReference type="NCBIfam" id="TIGR00912">
    <property type="entry name" value="2A0309"/>
    <property type="match status" value="1"/>
</dbReference>
<feature type="transmembrane region" description="Helical" evidence="9">
    <location>
        <begin position="333"/>
        <end position="355"/>
    </location>
</feature>
<comment type="subcellular location">
    <subcellularLocation>
        <location evidence="1">Membrane</location>
        <topology evidence="1">Multi-pass membrane protein</topology>
    </subcellularLocation>
</comment>
<evidence type="ECO:0000256" key="4">
    <source>
        <dbReference type="ARBA" id="ARBA00022544"/>
    </source>
</evidence>
<evidence type="ECO:0000256" key="1">
    <source>
        <dbReference type="ARBA" id="ARBA00004141"/>
    </source>
</evidence>
<dbReference type="PANTHER" id="PTHR34975:SF2">
    <property type="entry name" value="SPORE GERMINATION PROTEIN A2"/>
    <property type="match status" value="1"/>
</dbReference>
<feature type="transmembrane region" description="Helical" evidence="9">
    <location>
        <begin position="455"/>
        <end position="476"/>
    </location>
</feature>
<keyword evidence="6 9" id="KW-1133">Transmembrane helix</keyword>
<name>A0ABT1YU35_9BACL</name>
<organism evidence="10 11">
    <name type="scientific">Paenibacillus radicis</name>
    <name type="common">ex Xue et al. 2023</name>
    <dbReference type="NCBI Taxonomy" id="2972489"/>
    <lineage>
        <taxon>Bacteria</taxon>
        <taxon>Bacillati</taxon>
        <taxon>Bacillota</taxon>
        <taxon>Bacilli</taxon>
        <taxon>Bacillales</taxon>
        <taxon>Paenibacillaceae</taxon>
        <taxon>Paenibacillus</taxon>
    </lineage>
</organism>
<evidence type="ECO:0000256" key="5">
    <source>
        <dbReference type="ARBA" id="ARBA00022692"/>
    </source>
</evidence>
<feature type="transmembrane region" description="Helical" evidence="9">
    <location>
        <begin position="147"/>
        <end position="170"/>
    </location>
</feature>
<dbReference type="PANTHER" id="PTHR34975">
    <property type="entry name" value="SPORE GERMINATION PROTEIN A2"/>
    <property type="match status" value="1"/>
</dbReference>
<evidence type="ECO:0000256" key="7">
    <source>
        <dbReference type="ARBA" id="ARBA00023136"/>
    </source>
</evidence>
<evidence type="ECO:0000256" key="3">
    <source>
        <dbReference type="ARBA" id="ARBA00022448"/>
    </source>
</evidence>
<feature type="transmembrane region" description="Helical" evidence="9">
    <location>
        <begin position="429"/>
        <end position="449"/>
    </location>
</feature>
<dbReference type="RefSeq" id="WP_258218191.1">
    <property type="nucleotide sequence ID" value="NZ_JANQBD010000051.1"/>
</dbReference>
<feature type="transmembrane region" description="Helical" evidence="9">
    <location>
        <begin position="302"/>
        <end position="321"/>
    </location>
</feature>
<feature type="transmembrane region" description="Helical" evidence="9">
    <location>
        <begin position="12"/>
        <end position="32"/>
    </location>
</feature>
<keyword evidence="4" id="KW-0309">Germination</keyword>
<dbReference type="EMBL" id="JANQBD010000051">
    <property type="protein sequence ID" value="MCR8636697.1"/>
    <property type="molecule type" value="Genomic_DNA"/>
</dbReference>
<feature type="transmembrane region" description="Helical" evidence="9">
    <location>
        <begin position="74"/>
        <end position="98"/>
    </location>
</feature>
<evidence type="ECO:0000313" key="11">
    <source>
        <dbReference type="Proteomes" id="UP001300012"/>
    </source>
</evidence>
<evidence type="ECO:0000256" key="6">
    <source>
        <dbReference type="ARBA" id="ARBA00022989"/>
    </source>
</evidence>
<dbReference type="Proteomes" id="UP001300012">
    <property type="component" value="Unassembled WGS sequence"/>
</dbReference>
<feature type="transmembrane region" description="Helical" evidence="9">
    <location>
        <begin position="268"/>
        <end position="290"/>
    </location>
</feature>
<keyword evidence="11" id="KW-1185">Reference proteome</keyword>
<evidence type="ECO:0000313" key="10">
    <source>
        <dbReference type="EMBL" id="MCR8636697.1"/>
    </source>
</evidence>
<keyword evidence="7 9" id="KW-0472">Membrane</keyword>
<feature type="compositionally biased region" description="Basic and acidic residues" evidence="8">
    <location>
        <begin position="382"/>
        <end position="399"/>
    </location>
</feature>
<evidence type="ECO:0000256" key="9">
    <source>
        <dbReference type="SAM" id="Phobius"/>
    </source>
</evidence>
<feature type="transmembrane region" description="Helical" evidence="9">
    <location>
        <begin position="118"/>
        <end position="135"/>
    </location>
</feature>
<feature type="transmembrane region" description="Helical" evidence="9">
    <location>
        <begin position="219"/>
        <end position="239"/>
    </location>
</feature>
<accession>A0ABT1YU35</accession>
<comment type="caution">
    <text evidence="10">The sequence shown here is derived from an EMBL/GenBank/DDBJ whole genome shotgun (WGS) entry which is preliminary data.</text>
</comment>
<reference evidence="10 11" key="1">
    <citation type="submission" date="2022-08" db="EMBL/GenBank/DDBJ databases">
        <title>Paenibacillus endoradicis sp. nov., Paenibacillus radicibacter sp. nov and Paenibacillus pararadicis sp. nov., three cold-adapted plant growth-promoting bacteria isolated from root of Larix gmelinii in Great Khingan.</title>
        <authorList>
            <person name="Xue H."/>
        </authorList>
    </citation>
    <scope>NUCLEOTIDE SEQUENCE [LARGE SCALE GENOMIC DNA]</scope>
    <source>
        <strain evidence="10 11">N5-1-1-5</strain>
    </source>
</reference>
<dbReference type="InterPro" id="IPR004761">
    <property type="entry name" value="Spore_GerAB"/>
</dbReference>
<proteinExistence type="inferred from homology"/>
<dbReference type="Pfam" id="PF03845">
    <property type="entry name" value="Spore_permease"/>
    <property type="match status" value="1"/>
</dbReference>
<comment type="similarity">
    <text evidence="2">Belongs to the amino acid-polyamine-organocation (APC) superfamily. Spore germination protein (SGP) (TC 2.A.3.9) family.</text>
</comment>
<protein>
    <submittedName>
        <fullName evidence="10">Endospore germination permease</fullName>
    </submittedName>
</protein>